<evidence type="ECO:0000256" key="9">
    <source>
        <dbReference type="SAM" id="Phobius"/>
    </source>
</evidence>
<feature type="transmembrane region" description="Helical" evidence="9">
    <location>
        <begin position="197"/>
        <end position="213"/>
    </location>
</feature>
<name>A0A9Q2S7F1_RHOHA</name>
<dbReference type="PANTHER" id="PTHR34979:SF1">
    <property type="entry name" value="INNER MEMBRANE PROTEIN YGAZ"/>
    <property type="match status" value="1"/>
</dbReference>
<comment type="subcellular location">
    <subcellularLocation>
        <location evidence="1">Cell membrane</location>
        <topology evidence="1">Multi-pass membrane protein</topology>
    </subcellularLocation>
</comment>
<evidence type="ECO:0000256" key="3">
    <source>
        <dbReference type="ARBA" id="ARBA00022448"/>
    </source>
</evidence>
<evidence type="ECO:0000256" key="6">
    <source>
        <dbReference type="ARBA" id="ARBA00022989"/>
    </source>
</evidence>
<comment type="similarity">
    <text evidence="2">Belongs to the AzlC family.</text>
</comment>
<dbReference type="Pfam" id="PF05437">
    <property type="entry name" value="AzlD"/>
    <property type="match status" value="1"/>
</dbReference>
<dbReference type="PANTHER" id="PTHR34979">
    <property type="entry name" value="INNER MEMBRANE PROTEIN YGAZ"/>
    <property type="match status" value="1"/>
</dbReference>
<evidence type="ECO:0000256" key="4">
    <source>
        <dbReference type="ARBA" id="ARBA00022475"/>
    </source>
</evidence>
<keyword evidence="7 9" id="KW-0472">Membrane</keyword>
<dbReference type="Proteomes" id="UP000808906">
    <property type="component" value="Unassembled WGS sequence"/>
</dbReference>
<feature type="transmembrane region" description="Helical" evidence="9">
    <location>
        <begin position="174"/>
        <end position="190"/>
    </location>
</feature>
<feature type="transmembrane region" description="Helical" evidence="9">
    <location>
        <begin position="279"/>
        <end position="299"/>
    </location>
</feature>
<evidence type="ECO:0000256" key="7">
    <source>
        <dbReference type="ARBA" id="ARBA00023136"/>
    </source>
</evidence>
<feature type="transmembrane region" description="Helical" evidence="9">
    <location>
        <begin position="248"/>
        <end position="273"/>
    </location>
</feature>
<dbReference type="GO" id="GO:1903785">
    <property type="term" value="P:L-valine transmembrane transport"/>
    <property type="evidence" value="ECO:0007669"/>
    <property type="project" value="TreeGrafter"/>
</dbReference>
<feature type="transmembrane region" description="Helical" evidence="9">
    <location>
        <begin position="143"/>
        <end position="168"/>
    </location>
</feature>
<protein>
    <recommendedName>
        <fullName evidence="12">Branched-chain amino acid ABC transporter permease</fullName>
    </recommendedName>
</protein>
<keyword evidence="4" id="KW-1003">Cell membrane</keyword>
<evidence type="ECO:0000256" key="5">
    <source>
        <dbReference type="ARBA" id="ARBA00022692"/>
    </source>
</evidence>
<organism evidence="10 11">
    <name type="scientific">Rhodococcus hoagii</name>
    <name type="common">Corynebacterium equii</name>
    <dbReference type="NCBI Taxonomy" id="43767"/>
    <lineage>
        <taxon>Bacteria</taxon>
        <taxon>Bacillati</taxon>
        <taxon>Actinomycetota</taxon>
        <taxon>Actinomycetes</taxon>
        <taxon>Mycobacteriales</taxon>
        <taxon>Nocardiaceae</taxon>
        <taxon>Prescottella</taxon>
    </lineage>
</organism>
<feature type="transmembrane region" description="Helical" evidence="9">
    <location>
        <begin position="306"/>
        <end position="326"/>
    </location>
</feature>
<keyword evidence="6 9" id="KW-1133">Transmembrane helix</keyword>
<feature type="region of interest" description="Disordered" evidence="8">
    <location>
        <begin position="1"/>
        <end position="20"/>
    </location>
</feature>
<dbReference type="GO" id="GO:0005886">
    <property type="term" value="C:plasma membrane"/>
    <property type="evidence" value="ECO:0007669"/>
    <property type="project" value="UniProtKB-SubCell"/>
</dbReference>
<evidence type="ECO:0008006" key="12">
    <source>
        <dbReference type="Google" id="ProtNLM"/>
    </source>
</evidence>
<accession>A0A9Q2S7F1</accession>
<gene>
    <name evidence="10" type="ORF">GS441_15065</name>
</gene>
<keyword evidence="5 9" id="KW-0812">Transmembrane</keyword>
<feature type="transmembrane region" description="Helical" evidence="9">
    <location>
        <begin position="30"/>
        <end position="48"/>
    </location>
</feature>
<dbReference type="InterPro" id="IPR011606">
    <property type="entry name" value="Brnchd-chn_aa_trnsp_permease"/>
</dbReference>
<evidence type="ECO:0000313" key="11">
    <source>
        <dbReference type="Proteomes" id="UP000808906"/>
    </source>
</evidence>
<dbReference type="EMBL" id="WUXR01000006">
    <property type="protein sequence ID" value="MBM4566719.1"/>
    <property type="molecule type" value="Genomic_DNA"/>
</dbReference>
<dbReference type="Pfam" id="PF03591">
    <property type="entry name" value="AzlC"/>
    <property type="match status" value="1"/>
</dbReference>
<dbReference type="InterPro" id="IPR008407">
    <property type="entry name" value="Brnchd-chn_aa_trnsp_AzlD"/>
</dbReference>
<dbReference type="AlphaFoldDB" id="A0A9Q2S7F1"/>
<evidence type="ECO:0000256" key="8">
    <source>
        <dbReference type="SAM" id="MobiDB-lite"/>
    </source>
</evidence>
<evidence type="ECO:0000256" key="2">
    <source>
        <dbReference type="ARBA" id="ARBA00010735"/>
    </source>
</evidence>
<feature type="transmembrane region" description="Helical" evidence="9">
    <location>
        <begin position="332"/>
        <end position="350"/>
    </location>
</feature>
<sequence length="351" mass="37657">MTSAFTDQGPGVSSGDSRRSDLRAAARDTVSVGFGLFPLGLAFGLLLVQSGFHWWWAPIFSLTIYAGSLEFLAIGLVLAVTPLASIAMTTLLVNFRHVFYALSFPLHRVRGKAARLYSMYALTDEAYAVAATKDPRSLSSRRVILIQVFCQLYWVLGGVAGVLVGSALPMQLDGLDFALTALFVVLAVDAFRARRDVPAPVLALLSALVALVVARDQMLVVAMSLFVVALLARFLWQRRRGPSMPDVSYLLAALAVIMGVTFLLRAVPFAVIAPLRSSALVHYLGAHMPVGIMLILAIYTLRGVSFAPASLVPAAAALAVTIALHLWRSHALLSIVGGTATYMVLANWVFG</sequence>
<feature type="transmembrane region" description="Helical" evidence="9">
    <location>
        <begin position="219"/>
        <end position="236"/>
    </location>
</feature>
<comment type="caution">
    <text evidence="10">The sequence shown here is derived from an EMBL/GenBank/DDBJ whole genome shotgun (WGS) entry which is preliminary data.</text>
</comment>
<reference evidence="10" key="1">
    <citation type="submission" date="2019-11" db="EMBL/GenBank/DDBJ databases">
        <title>Spread of Macrolides and rifampicin resistant Rhodococcus equi in clinical isolates in the USA.</title>
        <authorList>
            <person name="Alvarez-Narvaez S."/>
            <person name="Huber L."/>
            <person name="Cohen N.D."/>
            <person name="Slovis N."/>
            <person name="Greiter M."/>
            <person name="Giguere S."/>
            <person name="Hart K."/>
        </authorList>
    </citation>
    <scope>NUCLEOTIDE SEQUENCE</scope>
    <source>
        <strain evidence="10">Lh_17</strain>
    </source>
</reference>
<evidence type="ECO:0000256" key="1">
    <source>
        <dbReference type="ARBA" id="ARBA00004651"/>
    </source>
</evidence>
<keyword evidence="3" id="KW-0813">Transport</keyword>
<evidence type="ECO:0000313" key="10">
    <source>
        <dbReference type="EMBL" id="MBM4566719.1"/>
    </source>
</evidence>
<proteinExistence type="inferred from homology"/>